<gene>
    <name evidence="2" type="ORF">HKK74_00965</name>
</gene>
<dbReference type="GO" id="GO:0016787">
    <property type="term" value="F:hydrolase activity"/>
    <property type="evidence" value="ECO:0007669"/>
    <property type="project" value="UniProtKB-KW"/>
</dbReference>
<keyword evidence="2" id="KW-0378">Hydrolase</keyword>
<evidence type="ECO:0000256" key="1">
    <source>
        <dbReference type="SAM" id="SignalP"/>
    </source>
</evidence>
<name>A0ABR7LGW7_9ACTN</name>
<feature type="chain" id="PRO_5047405762" evidence="1">
    <location>
        <begin position="31"/>
        <end position="293"/>
    </location>
</feature>
<dbReference type="Gene3D" id="3.40.50.1820">
    <property type="entry name" value="alpha/beta hydrolase"/>
    <property type="match status" value="1"/>
</dbReference>
<reference evidence="2 3" key="1">
    <citation type="submission" date="2020-06" db="EMBL/GenBank/DDBJ databases">
        <title>Actinomadura xiongansis sp. nov., isolated from soil of Baiyangdian.</title>
        <authorList>
            <person name="Zhang X."/>
        </authorList>
    </citation>
    <scope>NUCLEOTIDE SEQUENCE [LARGE SCALE GENOMIC DNA]</scope>
    <source>
        <strain evidence="2 3">HBUM206468</strain>
    </source>
</reference>
<dbReference type="SUPFAM" id="SSF53474">
    <property type="entry name" value="alpha/beta-Hydrolases"/>
    <property type="match status" value="1"/>
</dbReference>
<protein>
    <submittedName>
        <fullName evidence="2">Alpha/beta fold hydrolase</fullName>
    </submittedName>
</protein>
<dbReference type="RefSeq" id="WP_187240995.1">
    <property type="nucleotide sequence ID" value="NZ_BAAAOK010000011.1"/>
</dbReference>
<dbReference type="Proteomes" id="UP000805614">
    <property type="component" value="Unassembled WGS sequence"/>
</dbReference>
<dbReference type="PANTHER" id="PTHR32015">
    <property type="entry name" value="FASTING INDUCED LIPASE"/>
    <property type="match status" value="1"/>
</dbReference>
<dbReference type="PANTHER" id="PTHR32015:SF1">
    <property type="entry name" value="LIPASE"/>
    <property type="match status" value="1"/>
</dbReference>
<comment type="caution">
    <text evidence="2">The sequence shown here is derived from an EMBL/GenBank/DDBJ whole genome shotgun (WGS) entry which is preliminary data.</text>
</comment>
<evidence type="ECO:0000313" key="3">
    <source>
        <dbReference type="Proteomes" id="UP000805614"/>
    </source>
</evidence>
<dbReference type="InterPro" id="IPR002918">
    <property type="entry name" value="Lipase_EstA/Esterase_EstB"/>
</dbReference>
<feature type="signal peptide" evidence="1">
    <location>
        <begin position="1"/>
        <end position="30"/>
    </location>
</feature>
<organism evidence="2 3">
    <name type="scientific">Actinomadura alba</name>
    <dbReference type="NCBI Taxonomy" id="406431"/>
    <lineage>
        <taxon>Bacteria</taxon>
        <taxon>Bacillati</taxon>
        <taxon>Actinomycetota</taxon>
        <taxon>Actinomycetes</taxon>
        <taxon>Streptosporangiales</taxon>
        <taxon>Thermomonosporaceae</taxon>
        <taxon>Actinomadura</taxon>
    </lineage>
</organism>
<accession>A0ABR7LGW7</accession>
<keyword evidence="1" id="KW-0732">Signal</keyword>
<proteinExistence type="predicted"/>
<dbReference type="InterPro" id="IPR029058">
    <property type="entry name" value="AB_hydrolase_fold"/>
</dbReference>
<evidence type="ECO:0000313" key="2">
    <source>
        <dbReference type="EMBL" id="MBC6464075.1"/>
    </source>
</evidence>
<dbReference type="Pfam" id="PF01674">
    <property type="entry name" value="Lipase_2"/>
    <property type="match status" value="1"/>
</dbReference>
<dbReference type="EMBL" id="JABVEC010000001">
    <property type="protein sequence ID" value="MBC6464075.1"/>
    <property type="molecule type" value="Genomic_DNA"/>
</dbReference>
<keyword evidence="3" id="KW-1185">Reference proteome</keyword>
<sequence length="293" mass="30068">MPRVRSLRSLPLALAAILIFSLLLAPPARADAIADAKALAAPGVPGANDWSCRPRAAHPRPVVLVHGTFANGSVNWPVAAPALASRGHCVFALTYGAVPGVPVLRAIAPVADSAAQLATFVNGVLAATGASEVNIVGHSQGGMMPRYYVKFLGGAAKVHTLVGLAPSNHGTTLSGLATLAAAWPGALDIVAGACPACADQVVGSPLLTRLNAGGDTVAGVDYTVIATRYDGIVTPYRSQFLSGPNVRNVTLQDLCAFDLSEHALIAFDRIALHEVLNTLDPANAIPTNCFSHV</sequence>